<feature type="region of interest" description="Disordered" evidence="8">
    <location>
        <begin position="354"/>
        <end position="406"/>
    </location>
</feature>
<feature type="chain" id="PRO_5028051465" evidence="10">
    <location>
        <begin position="27"/>
        <end position="430"/>
    </location>
</feature>
<dbReference type="GO" id="GO:0007156">
    <property type="term" value="P:homophilic cell adhesion via plasma membrane adhesion molecules"/>
    <property type="evidence" value="ECO:0007669"/>
    <property type="project" value="TreeGrafter"/>
</dbReference>
<feature type="compositionally biased region" description="Polar residues" evidence="8">
    <location>
        <begin position="358"/>
        <end position="385"/>
    </location>
</feature>
<dbReference type="CTD" id="90952"/>
<feature type="region of interest" description="Disordered" evidence="8">
    <location>
        <begin position="285"/>
        <end position="329"/>
    </location>
</feature>
<sequence>MDARSRRSGLRFSLASALLLLEFSSALVQVHVGQTSMIAVEGRHIVLPVWYTSDSKEPPVVNWLFERAPSKRVQILKYFAGSSQVEDPQFKDRIQFVYPMPSTNVSVSINLTREEDSGLYECLVNVAHDSGSGGTNIGVVNLTVLVPPSIPTCQIQGRALIGGNITLRCHSSSGKPAPQYTWKRGELTTQVFFPPAQDTAKGTLTLTNLTYKMSGIYVCTSSNQVSSSKCNVTLEVTSAVSTAVIVGAVVGSFLGLFLIVALGVLFCFYRQRKKEARDDLANEIKEDASAPRTPAWARKPPSDTVSKNGTLSSVSSNPDLRPYLGKPPSDTASIITAGSTLAYRPYTNQRNVVRMPTPSMSSQPQGQYLSPQNGNHYHPSTSTLGQAKGAVSQLPGPDTLSPATVTPSNLARMGAVPVMVPAQSQAGSLV</sequence>
<evidence type="ECO:0000256" key="8">
    <source>
        <dbReference type="SAM" id="MobiDB-lite"/>
    </source>
</evidence>
<dbReference type="OrthoDB" id="10041737at2759"/>
<dbReference type="InterPro" id="IPR003598">
    <property type="entry name" value="Ig_sub2"/>
</dbReference>
<evidence type="ECO:0000256" key="5">
    <source>
        <dbReference type="ARBA" id="ARBA00023136"/>
    </source>
</evidence>
<dbReference type="SMART" id="SM00409">
    <property type="entry name" value="IG"/>
    <property type="match status" value="2"/>
</dbReference>
<accession>A0A6P8PFQ1</accession>
<dbReference type="PROSITE" id="PS50835">
    <property type="entry name" value="IG_LIKE"/>
    <property type="match status" value="1"/>
</dbReference>
<dbReference type="SUPFAM" id="SSF48726">
    <property type="entry name" value="Immunoglobulin"/>
    <property type="match status" value="2"/>
</dbReference>
<proteinExistence type="predicted"/>
<feature type="domain" description="Ig-like" evidence="11">
    <location>
        <begin position="148"/>
        <end position="237"/>
    </location>
</feature>
<dbReference type="InParanoid" id="A0A6P8PFQ1"/>
<keyword evidence="7" id="KW-0393">Immunoglobulin domain</keyword>
<keyword evidence="12" id="KW-1185">Reference proteome</keyword>
<dbReference type="Proteomes" id="UP000515159">
    <property type="component" value="Chromosome 13"/>
</dbReference>
<name>A0A6P8PFQ1_GEOSA</name>
<evidence type="ECO:0000256" key="6">
    <source>
        <dbReference type="ARBA" id="ARBA00023157"/>
    </source>
</evidence>
<dbReference type="Gene3D" id="2.60.40.10">
    <property type="entry name" value="Immunoglobulins"/>
    <property type="match status" value="2"/>
</dbReference>
<dbReference type="FunCoup" id="A0A6P8PFQ1">
    <property type="interactions" value="322"/>
</dbReference>
<dbReference type="GeneID" id="117347507"/>
<dbReference type="InterPro" id="IPR042757">
    <property type="entry name" value="ESAM"/>
</dbReference>
<dbReference type="KEGG" id="gsh:117347507"/>
<dbReference type="FunFam" id="2.60.40.10:FF:000095">
    <property type="entry name" value="immunoglobulin superfamily member 11 isoform X1"/>
    <property type="match status" value="1"/>
</dbReference>
<dbReference type="GO" id="GO:0005886">
    <property type="term" value="C:plasma membrane"/>
    <property type="evidence" value="ECO:0007669"/>
    <property type="project" value="TreeGrafter"/>
</dbReference>
<evidence type="ECO:0000256" key="2">
    <source>
        <dbReference type="ARBA" id="ARBA00022692"/>
    </source>
</evidence>
<dbReference type="InterPro" id="IPR003599">
    <property type="entry name" value="Ig_sub"/>
</dbReference>
<feature type="compositionally biased region" description="Polar residues" evidence="8">
    <location>
        <begin position="303"/>
        <end position="318"/>
    </location>
</feature>
<dbReference type="InterPro" id="IPR007110">
    <property type="entry name" value="Ig-like_dom"/>
</dbReference>
<dbReference type="GO" id="GO:0098632">
    <property type="term" value="F:cell-cell adhesion mediator activity"/>
    <property type="evidence" value="ECO:0007669"/>
    <property type="project" value="TreeGrafter"/>
</dbReference>
<evidence type="ECO:0000256" key="3">
    <source>
        <dbReference type="ARBA" id="ARBA00022729"/>
    </source>
</evidence>
<keyword evidence="6" id="KW-1015">Disulfide bond</keyword>
<evidence type="ECO:0000256" key="10">
    <source>
        <dbReference type="SAM" id="SignalP"/>
    </source>
</evidence>
<keyword evidence="5 9" id="KW-0472">Membrane</keyword>
<gene>
    <name evidence="13" type="primary">ESAM</name>
</gene>
<feature type="signal peptide" evidence="10">
    <location>
        <begin position="1"/>
        <end position="26"/>
    </location>
</feature>
<dbReference type="CDD" id="cd00096">
    <property type="entry name" value="Ig"/>
    <property type="match status" value="1"/>
</dbReference>
<dbReference type="RefSeq" id="XP_033774451.1">
    <property type="nucleotide sequence ID" value="XM_033918560.1"/>
</dbReference>
<dbReference type="InterPro" id="IPR013106">
    <property type="entry name" value="Ig_V-set"/>
</dbReference>
<evidence type="ECO:0000256" key="7">
    <source>
        <dbReference type="ARBA" id="ARBA00023319"/>
    </source>
</evidence>
<protein>
    <submittedName>
        <fullName evidence="13">Endothelial cell-selective adhesion molecule isoform X1</fullName>
    </submittedName>
</protein>
<keyword evidence="3 10" id="KW-0732">Signal</keyword>
<dbReference type="InterPro" id="IPR013783">
    <property type="entry name" value="Ig-like_fold"/>
</dbReference>
<dbReference type="PANTHER" id="PTHR44549:SF1">
    <property type="entry name" value="ENDOTHELIAL CELL-SELECTIVE ADHESION MOLECULE"/>
    <property type="match status" value="1"/>
</dbReference>
<evidence type="ECO:0000256" key="9">
    <source>
        <dbReference type="SAM" id="Phobius"/>
    </source>
</evidence>
<comment type="subcellular location">
    <subcellularLocation>
        <location evidence="1">Membrane</location>
        <topology evidence="1">Single-pass type I membrane protein</topology>
    </subcellularLocation>
</comment>
<dbReference type="InterPro" id="IPR036179">
    <property type="entry name" value="Ig-like_dom_sf"/>
</dbReference>
<dbReference type="PANTHER" id="PTHR44549">
    <property type="entry name" value="ENDOTHELIAL CELL-SELECTIVE ADHESION MOLECULE"/>
    <property type="match status" value="1"/>
</dbReference>
<reference evidence="13" key="1">
    <citation type="submission" date="2025-08" db="UniProtKB">
        <authorList>
            <consortium name="RefSeq"/>
        </authorList>
    </citation>
    <scope>IDENTIFICATION</scope>
</reference>
<keyword evidence="4 9" id="KW-1133">Transmembrane helix</keyword>
<evidence type="ECO:0000256" key="4">
    <source>
        <dbReference type="ARBA" id="ARBA00022989"/>
    </source>
</evidence>
<dbReference type="Pfam" id="PF13927">
    <property type="entry name" value="Ig_3"/>
    <property type="match status" value="1"/>
</dbReference>
<evidence type="ECO:0000256" key="1">
    <source>
        <dbReference type="ARBA" id="ARBA00004479"/>
    </source>
</evidence>
<dbReference type="GO" id="GO:0005912">
    <property type="term" value="C:adherens junction"/>
    <property type="evidence" value="ECO:0007669"/>
    <property type="project" value="TreeGrafter"/>
</dbReference>
<dbReference type="SMART" id="SM00408">
    <property type="entry name" value="IGc2"/>
    <property type="match status" value="2"/>
</dbReference>
<dbReference type="AlphaFoldDB" id="A0A6P8PFQ1"/>
<keyword evidence="2 9" id="KW-0812">Transmembrane</keyword>
<dbReference type="Pfam" id="PF07686">
    <property type="entry name" value="V-set"/>
    <property type="match status" value="1"/>
</dbReference>
<organism evidence="12 13">
    <name type="scientific">Geotrypetes seraphini</name>
    <name type="common">Gaboon caecilian</name>
    <name type="synonym">Caecilia seraphini</name>
    <dbReference type="NCBI Taxonomy" id="260995"/>
    <lineage>
        <taxon>Eukaryota</taxon>
        <taxon>Metazoa</taxon>
        <taxon>Chordata</taxon>
        <taxon>Craniata</taxon>
        <taxon>Vertebrata</taxon>
        <taxon>Euteleostomi</taxon>
        <taxon>Amphibia</taxon>
        <taxon>Gymnophiona</taxon>
        <taxon>Geotrypetes</taxon>
    </lineage>
</organism>
<evidence type="ECO:0000313" key="13">
    <source>
        <dbReference type="RefSeq" id="XP_033774451.1"/>
    </source>
</evidence>
<evidence type="ECO:0000313" key="12">
    <source>
        <dbReference type="Proteomes" id="UP000515159"/>
    </source>
</evidence>
<evidence type="ECO:0000259" key="11">
    <source>
        <dbReference type="PROSITE" id="PS50835"/>
    </source>
</evidence>
<feature type="transmembrane region" description="Helical" evidence="9">
    <location>
        <begin position="243"/>
        <end position="269"/>
    </location>
</feature>